<evidence type="ECO:0000313" key="3">
    <source>
        <dbReference type="Proteomes" id="UP000295606"/>
    </source>
</evidence>
<gene>
    <name evidence="2" type="ORF">E1N52_39225</name>
</gene>
<dbReference type="AlphaFoldDB" id="A0A4R5L4F3"/>
<proteinExistence type="predicted"/>
<accession>A0A4R5L4F3</accession>
<dbReference type="RefSeq" id="WP_133190041.1">
    <property type="nucleotide sequence ID" value="NZ_SMOD01000059.1"/>
</dbReference>
<protein>
    <submittedName>
        <fullName evidence="2">Uncharacterized protein</fullName>
    </submittedName>
</protein>
<evidence type="ECO:0000313" key="2">
    <source>
        <dbReference type="EMBL" id="TDG02550.1"/>
    </source>
</evidence>
<organism evidence="2 3">
    <name type="scientific">Paraburkholderia guartelaensis</name>
    <dbReference type="NCBI Taxonomy" id="2546446"/>
    <lineage>
        <taxon>Bacteria</taxon>
        <taxon>Pseudomonadati</taxon>
        <taxon>Pseudomonadota</taxon>
        <taxon>Betaproteobacteria</taxon>
        <taxon>Burkholderiales</taxon>
        <taxon>Burkholderiaceae</taxon>
        <taxon>Paraburkholderia</taxon>
    </lineage>
</organism>
<dbReference type="OrthoDB" id="8906033at2"/>
<evidence type="ECO:0000256" key="1">
    <source>
        <dbReference type="SAM" id="MobiDB-lite"/>
    </source>
</evidence>
<feature type="compositionally biased region" description="Low complexity" evidence="1">
    <location>
        <begin position="1"/>
        <end position="16"/>
    </location>
</feature>
<dbReference type="Proteomes" id="UP000295606">
    <property type="component" value="Unassembled WGS sequence"/>
</dbReference>
<reference evidence="2 3" key="1">
    <citation type="submission" date="2019-03" db="EMBL/GenBank/DDBJ databases">
        <title>Paraburkholderia sp. isolated from native Mimosa gymnas in Guartela State Park, Brazil.</title>
        <authorList>
            <person name="Paulitsch F."/>
            <person name="Hungria M."/>
            <person name="Delamuta J.R.M."/>
            <person name="Ribeiro R.A."/>
            <person name="Dall'Agnol R."/>
            <person name="Silva J.S.B."/>
        </authorList>
    </citation>
    <scope>NUCLEOTIDE SEQUENCE [LARGE SCALE GENOMIC DNA]</scope>
    <source>
        <strain evidence="2 3">CNPSo 3008</strain>
    </source>
</reference>
<dbReference type="EMBL" id="SMOD01000059">
    <property type="protein sequence ID" value="TDG02550.1"/>
    <property type="molecule type" value="Genomic_DNA"/>
</dbReference>
<comment type="caution">
    <text evidence="2">The sequence shown here is derived from an EMBL/GenBank/DDBJ whole genome shotgun (WGS) entry which is preliminary data.</text>
</comment>
<name>A0A4R5L4F3_9BURK</name>
<sequence>MTAISRATSRTTRAQAPNPSPLTPVRYVNRAPATLDRWIEAHANVVKEFNCGDGYGTESGFAYDILLRAGWRRGDDFVHTLIEPTVAAMLAQLRSVTQCDCDECKALLPSEGPAQ</sequence>
<feature type="region of interest" description="Disordered" evidence="1">
    <location>
        <begin position="1"/>
        <end position="26"/>
    </location>
</feature>